<name>A0A5B0RVE9_PUCGR</name>
<reference evidence="2 3" key="1">
    <citation type="submission" date="2019-05" db="EMBL/GenBank/DDBJ databases">
        <title>Emergence of the Ug99 lineage of the wheat stem rust pathogen through somatic hybridization.</title>
        <authorList>
            <person name="Li F."/>
            <person name="Upadhyaya N.M."/>
            <person name="Sperschneider J."/>
            <person name="Matny O."/>
            <person name="Nguyen-Phuc H."/>
            <person name="Mago R."/>
            <person name="Raley C."/>
            <person name="Miller M.E."/>
            <person name="Silverstein K.A.T."/>
            <person name="Henningsen E."/>
            <person name="Hirsch C.D."/>
            <person name="Visser B."/>
            <person name="Pretorius Z.A."/>
            <person name="Steffenson B.J."/>
            <person name="Schwessinger B."/>
            <person name="Dodds P.N."/>
            <person name="Figueroa M."/>
        </authorList>
    </citation>
    <scope>NUCLEOTIDE SEQUENCE [LARGE SCALE GENOMIC DNA]</scope>
    <source>
        <strain evidence="2 3">Ug99</strain>
    </source>
</reference>
<organism evidence="2 3">
    <name type="scientific">Puccinia graminis f. sp. tritici</name>
    <dbReference type="NCBI Taxonomy" id="56615"/>
    <lineage>
        <taxon>Eukaryota</taxon>
        <taxon>Fungi</taxon>
        <taxon>Dikarya</taxon>
        <taxon>Basidiomycota</taxon>
        <taxon>Pucciniomycotina</taxon>
        <taxon>Pucciniomycetes</taxon>
        <taxon>Pucciniales</taxon>
        <taxon>Pucciniaceae</taxon>
        <taxon>Puccinia</taxon>
    </lineage>
</organism>
<dbReference type="EMBL" id="VDEP01000137">
    <property type="protein sequence ID" value="KAA1129398.1"/>
    <property type="molecule type" value="Genomic_DNA"/>
</dbReference>
<evidence type="ECO:0000313" key="3">
    <source>
        <dbReference type="Proteomes" id="UP000325313"/>
    </source>
</evidence>
<feature type="compositionally biased region" description="Polar residues" evidence="1">
    <location>
        <begin position="185"/>
        <end position="200"/>
    </location>
</feature>
<feature type="compositionally biased region" description="Basic and acidic residues" evidence="1">
    <location>
        <begin position="156"/>
        <end position="170"/>
    </location>
</feature>
<feature type="region of interest" description="Disordered" evidence="1">
    <location>
        <begin position="79"/>
        <end position="170"/>
    </location>
</feature>
<gene>
    <name evidence="2" type="ORF">PGTUg99_031909</name>
</gene>
<accession>A0A5B0RVE9</accession>
<protein>
    <submittedName>
        <fullName evidence="2">Uncharacterized protein</fullName>
    </submittedName>
</protein>
<comment type="caution">
    <text evidence="2">The sequence shown here is derived from an EMBL/GenBank/DDBJ whole genome shotgun (WGS) entry which is preliminary data.</text>
</comment>
<feature type="compositionally biased region" description="Basic and acidic residues" evidence="1">
    <location>
        <begin position="202"/>
        <end position="224"/>
    </location>
</feature>
<feature type="compositionally biased region" description="Polar residues" evidence="1">
    <location>
        <begin position="115"/>
        <end position="135"/>
    </location>
</feature>
<proteinExistence type="predicted"/>
<sequence length="311" mass="31919">MAMFATTVYIINCPYTSHLSLNNLRPQEDPEQVVQLKLISSKLSGTLAQLVAIVVCMYACTDTLQAQATTGALKLNEASSKAPPQLGINGGNRTTGVNNTASKTNQAPVMPGANQPGQNPSKPTNPSPNQKTPQATLKPKAATGAVRPGKNASQSEEDRKPAGGEGLVRREVYSSRKILWKRSDLSNTTGTGNKPTSPQEDNSDHIKSGDKNHSSEGNVDKKLDGFSGGLKKRKMMSKMGGGGGGLKSKMGGGGSSGGGGGLKSMMGGLKSMMGGEGGGGGLKSMMEGISGAFGGLGDMVSLMGMMGEEGL</sequence>
<evidence type="ECO:0000313" key="2">
    <source>
        <dbReference type="EMBL" id="KAA1129398.1"/>
    </source>
</evidence>
<feature type="compositionally biased region" description="Gly residues" evidence="1">
    <location>
        <begin position="239"/>
        <end position="262"/>
    </location>
</feature>
<feature type="region of interest" description="Disordered" evidence="1">
    <location>
        <begin position="184"/>
        <end position="265"/>
    </location>
</feature>
<dbReference type="AlphaFoldDB" id="A0A5B0RVE9"/>
<dbReference type="Proteomes" id="UP000325313">
    <property type="component" value="Unassembled WGS sequence"/>
</dbReference>
<evidence type="ECO:0000256" key="1">
    <source>
        <dbReference type="SAM" id="MobiDB-lite"/>
    </source>
</evidence>
<feature type="compositionally biased region" description="Low complexity" evidence="1">
    <location>
        <begin position="91"/>
        <end position="100"/>
    </location>
</feature>